<dbReference type="AlphaFoldDB" id="B1JZG7"/>
<dbReference type="KEGG" id="bcm:Bcenmc03_1285"/>
<dbReference type="NCBIfam" id="TIGR01543">
    <property type="entry name" value="proheadase_HK97"/>
    <property type="match status" value="1"/>
</dbReference>
<protein>
    <submittedName>
        <fullName evidence="5">Phage prohead protease, HK97 family</fullName>
    </submittedName>
</protein>
<sequence length="177" mass="19462">MDFEIRSGDGLRALSRGKVGGYAARFNSPSCDLGGFTEIIRPGAFASSLRAGLNIRALYHHDDLSLLGTTQAGTLRLREDDSGLAFELDLPDTSYGRDVAVLVERGDIAGCSFGFRVEANGDFWEERAGAVVRELRAVHLHEITLTHDPAYRDTTVAKRSMPGNRPRDLRALWLETL</sequence>
<dbReference type="InterPro" id="IPR054613">
    <property type="entry name" value="Peptidase_S78_dom"/>
</dbReference>
<name>B1JZG7_BURO0</name>
<dbReference type="InterPro" id="IPR006433">
    <property type="entry name" value="Prohead_protease"/>
</dbReference>
<evidence type="ECO:0000256" key="2">
    <source>
        <dbReference type="ARBA" id="ARBA00022670"/>
    </source>
</evidence>
<evidence type="ECO:0000313" key="5">
    <source>
        <dbReference type="EMBL" id="ACA90460.1"/>
    </source>
</evidence>
<keyword evidence="2 5" id="KW-0645">Protease</keyword>
<dbReference type="EMBL" id="CP000958">
    <property type="protein sequence ID" value="ACA90460.1"/>
    <property type="molecule type" value="Genomic_DNA"/>
</dbReference>
<reference evidence="6" key="1">
    <citation type="submission" date="2008-02" db="EMBL/GenBank/DDBJ databases">
        <title>Complete sequence of chromosome 1 of Burkholderia cenocepacia MC0-3.</title>
        <authorList>
            <person name="Copeland A."/>
            <person name="Lucas S."/>
            <person name="Lapidus A."/>
            <person name="Barry K."/>
            <person name="Bruce D."/>
            <person name="Goodwin L."/>
            <person name="Glavina del Rio T."/>
            <person name="Dalin E."/>
            <person name="Tice H."/>
            <person name="Pitluck S."/>
            <person name="Chain P."/>
            <person name="Malfatti S."/>
            <person name="Shin M."/>
            <person name="Vergez L."/>
            <person name="Schmutz J."/>
            <person name="Larimer F."/>
            <person name="Land M."/>
            <person name="Hauser L."/>
            <person name="Kyrpides N."/>
            <person name="Mikhailova N."/>
            <person name="Tiedje J."/>
            <person name="Richardson P."/>
        </authorList>
    </citation>
    <scope>NUCLEOTIDE SEQUENCE [LARGE SCALE GENOMIC DNA]</scope>
    <source>
        <strain evidence="6">MC0-3</strain>
    </source>
</reference>
<dbReference type="Pfam" id="PF04586">
    <property type="entry name" value="Peptidase_S78"/>
    <property type="match status" value="1"/>
</dbReference>
<dbReference type="RefSeq" id="WP_012328245.1">
    <property type="nucleotide sequence ID" value="NC_010508.1"/>
</dbReference>
<dbReference type="Proteomes" id="UP000002169">
    <property type="component" value="Chromosome 1"/>
</dbReference>
<evidence type="ECO:0000259" key="4">
    <source>
        <dbReference type="Pfam" id="PF04586"/>
    </source>
</evidence>
<gene>
    <name evidence="5" type="ordered locus">Bcenmc03_1285</name>
</gene>
<proteinExistence type="predicted"/>
<keyword evidence="3" id="KW-0378">Hydrolase</keyword>
<dbReference type="GO" id="GO:0006508">
    <property type="term" value="P:proteolysis"/>
    <property type="evidence" value="ECO:0007669"/>
    <property type="project" value="UniProtKB-KW"/>
</dbReference>
<keyword evidence="1" id="KW-1188">Viral release from host cell</keyword>
<evidence type="ECO:0000313" key="6">
    <source>
        <dbReference type="Proteomes" id="UP000002169"/>
    </source>
</evidence>
<dbReference type="GO" id="GO:0008233">
    <property type="term" value="F:peptidase activity"/>
    <property type="evidence" value="ECO:0007669"/>
    <property type="project" value="UniProtKB-KW"/>
</dbReference>
<dbReference type="HOGENOM" id="CLU_097078_3_1_4"/>
<evidence type="ECO:0000256" key="3">
    <source>
        <dbReference type="ARBA" id="ARBA00022801"/>
    </source>
</evidence>
<accession>B1JZG7</accession>
<evidence type="ECO:0000256" key="1">
    <source>
        <dbReference type="ARBA" id="ARBA00022612"/>
    </source>
</evidence>
<organism evidence="5 6">
    <name type="scientific">Burkholderia orbicola (strain MC0-3)</name>
    <dbReference type="NCBI Taxonomy" id="406425"/>
    <lineage>
        <taxon>Bacteria</taxon>
        <taxon>Pseudomonadati</taxon>
        <taxon>Pseudomonadota</taxon>
        <taxon>Betaproteobacteria</taxon>
        <taxon>Burkholderiales</taxon>
        <taxon>Burkholderiaceae</taxon>
        <taxon>Burkholderia</taxon>
        <taxon>Burkholderia cepacia complex</taxon>
        <taxon>Burkholderia orbicola</taxon>
    </lineage>
</organism>
<feature type="domain" description="Prohead serine protease" evidence="4">
    <location>
        <begin position="18"/>
        <end position="160"/>
    </location>
</feature>